<feature type="signal peptide" evidence="1">
    <location>
        <begin position="1"/>
        <end position="25"/>
    </location>
</feature>
<dbReference type="RefSeq" id="WP_015944672.1">
    <property type="nucleotide sequence ID" value="NZ_LK996017.1"/>
</dbReference>
<feature type="chain" id="PRO_5001938110" evidence="1">
    <location>
        <begin position="26"/>
        <end position="146"/>
    </location>
</feature>
<reference evidence="2" key="1">
    <citation type="submission" date="2014-07" db="EMBL/GenBank/DDBJ databases">
        <authorList>
            <person name="Hornung V.Bastian."/>
        </authorList>
    </citation>
    <scope>NUCLEOTIDE SEQUENCE</scope>
    <source>
        <strain evidence="2">PCE-S</strain>
    </source>
</reference>
<evidence type="ECO:0000256" key="1">
    <source>
        <dbReference type="SAM" id="SignalP"/>
    </source>
</evidence>
<organism evidence="2">
    <name type="scientific">Desulfitobacterium hafniense</name>
    <name type="common">Desulfitobacterium frappieri</name>
    <dbReference type="NCBI Taxonomy" id="49338"/>
    <lineage>
        <taxon>Bacteria</taxon>
        <taxon>Bacillati</taxon>
        <taxon>Bacillota</taxon>
        <taxon>Clostridia</taxon>
        <taxon>Eubacteriales</taxon>
        <taxon>Desulfitobacteriaceae</taxon>
        <taxon>Desulfitobacterium</taxon>
    </lineage>
</organism>
<name>A0A098B2B0_DESHA</name>
<keyword evidence="1" id="KW-0732">Signal</keyword>
<gene>
    <name evidence="2" type="ORF">DPCES_2615</name>
</gene>
<evidence type="ECO:0000313" key="2">
    <source>
        <dbReference type="EMBL" id="CDX02502.1"/>
    </source>
</evidence>
<sequence length="146" mass="16298">MRKRGITAVLLAVLLVSSIPSAILADERTSWTQAANGGIIQPYWTYLQKYQNDFYIEPNGIALVEVIASARNGDEIRIEADLQQYRNGNWTSVKNWSKTSAGASCGLSETWYVMSGYSYHMASSVKVYKNGVMVEQSSYVSPTYSY</sequence>
<proteinExistence type="predicted"/>
<accession>A0A098B2B0</accession>
<dbReference type="PATRIC" id="fig|49338.4.peg.2806"/>
<dbReference type="AlphaFoldDB" id="A0A098B2B0"/>
<dbReference type="EMBL" id="LK996017">
    <property type="protein sequence ID" value="CDX02502.1"/>
    <property type="molecule type" value="Genomic_DNA"/>
</dbReference>
<protein>
    <submittedName>
        <fullName evidence="2">Uncharacterized protein</fullName>
    </submittedName>
</protein>